<name>A0A2N9M4A2_9BACT</name>
<sequence length="139" mass="16387">MFCQGPYEESARYRNFMGWEMPWYSAPRESLETLLIGRRIGRMHLVSYLRQESRVFETYWTTSRGVEVMDNNYHLLDLTVYGRQEPWEDSPHGWPQQCTITRTKSGSPTWQPAWPGGRPIAQWYRLDAGRSDDLGTGRH</sequence>
<protein>
    <recommendedName>
        <fullName evidence="3">DUF899 domain-containing protein</fullName>
    </recommendedName>
</protein>
<reference evidence="2" key="1">
    <citation type="submission" date="2018-02" db="EMBL/GenBank/DDBJ databases">
        <authorList>
            <person name="Hausmann B."/>
        </authorList>
    </citation>
    <scope>NUCLEOTIDE SEQUENCE [LARGE SCALE GENOMIC DNA]</scope>
    <source>
        <strain evidence="2">Peat soil MAG SbA5</strain>
    </source>
</reference>
<dbReference type="EMBL" id="OKRB01000139">
    <property type="protein sequence ID" value="SPE30306.1"/>
    <property type="molecule type" value="Genomic_DNA"/>
</dbReference>
<dbReference type="Pfam" id="PF05988">
    <property type="entry name" value="DUF899"/>
    <property type="match status" value="1"/>
</dbReference>
<dbReference type="Proteomes" id="UP000239735">
    <property type="component" value="Unassembled WGS sequence"/>
</dbReference>
<dbReference type="InterPro" id="IPR010296">
    <property type="entry name" value="DUF899_thioredox"/>
</dbReference>
<organism evidence="1 2">
    <name type="scientific">Candidatus Sulfuritelmatomonas gaucii</name>
    <dbReference type="NCBI Taxonomy" id="2043161"/>
    <lineage>
        <taxon>Bacteria</taxon>
        <taxon>Pseudomonadati</taxon>
        <taxon>Acidobacteriota</taxon>
        <taxon>Terriglobia</taxon>
        <taxon>Terriglobales</taxon>
        <taxon>Acidobacteriaceae</taxon>
        <taxon>Candidatus Sulfuritelmatomonas</taxon>
    </lineage>
</organism>
<dbReference type="AlphaFoldDB" id="A0A2N9M4A2"/>
<accession>A0A2N9M4A2</accession>
<gene>
    <name evidence="1" type="ORF">SBA5_780010</name>
</gene>
<evidence type="ECO:0000313" key="1">
    <source>
        <dbReference type="EMBL" id="SPE30306.1"/>
    </source>
</evidence>
<evidence type="ECO:0008006" key="3">
    <source>
        <dbReference type="Google" id="ProtNLM"/>
    </source>
</evidence>
<evidence type="ECO:0000313" key="2">
    <source>
        <dbReference type="Proteomes" id="UP000239735"/>
    </source>
</evidence>
<proteinExistence type="predicted"/>